<dbReference type="InterPro" id="IPR001810">
    <property type="entry name" value="F-box_dom"/>
</dbReference>
<gene>
    <name evidence="3" type="ORF">PYX00_006714</name>
</gene>
<comment type="caution">
    <text evidence="3">The sequence shown here is derived from an EMBL/GenBank/DDBJ whole genome shotgun (WGS) entry which is preliminary data.</text>
</comment>
<dbReference type="Gene3D" id="1.20.1280.50">
    <property type="match status" value="1"/>
</dbReference>
<feature type="domain" description="F-box" evidence="2">
    <location>
        <begin position="10"/>
        <end position="63"/>
    </location>
</feature>
<dbReference type="InterPro" id="IPR036047">
    <property type="entry name" value="F-box-like_dom_sf"/>
</dbReference>
<dbReference type="SUPFAM" id="SSF117281">
    <property type="entry name" value="Kelch motif"/>
    <property type="match status" value="1"/>
</dbReference>
<feature type="region of interest" description="Disordered" evidence="1">
    <location>
        <begin position="361"/>
        <end position="415"/>
    </location>
</feature>
<protein>
    <recommendedName>
        <fullName evidence="2">F-box domain-containing protein</fullName>
    </recommendedName>
</protein>
<dbReference type="EMBL" id="JARGDH010000003">
    <property type="protein sequence ID" value="KAL0274240.1"/>
    <property type="molecule type" value="Genomic_DNA"/>
</dbReference>
<evidence type="ECO:0000313" key="3">
    <source>
        <dbReference type="EMBL" id="KAL0274240.1"/>
    </source>
</evidence>
<sequence>MSSPEENLRKKTIDDLPDEILEYILSLVSPYKDSESCREVSRRWCRTINSVNQHSKCDLYRSVLNSSVLWQCIVPPNLGPTTTITKRYSHAACYCDNFMYVFGGCTLRCTMFNDLWTLDLSSRKWIRPYSTGCYPSPKACATICCYNKSLILFGGWTHPPPYPLHQIQRLFNELHIYDITSNTWNIIHSPVTPPPMAGHSATIHGNNMVVFGGLQWGGSLFLYSSSNDVWCFNFETLCWSKPETSEEKPKTRYGQSQIYLDDENMMIMGGCQGPNSILDDVWILTITKSVWVWKQLKVNNSQWAAPLLWCHPACRVGDVVVVFSCGPSQALSHYSSCSPVRTSPPPPQDASIPPEVVARQASQGPLPNEKDVNVNGQRGSLGKNKSSLDASASSSSSSEDVPHSMPKGERCREPQAHCSARRLNGEIQMAAFRSETPCSCHSNSKNRMRQLESLKKMEARYKNPPKDDKPKPAKGNDPNEPGPSGNSSGSNKLSMYVMDISEALSENGSVTWKPPRTNWNAPRDTVFHSLVLGKVGELVEDFKKLERIF</sequence>
<name>A0AAW2HY41_9NEOP</name>
<dbReference type="InterPro" id="IPR052821">
    <property type="entry name" value="F-box_only_SRC"/>
</dbReference>
<dbReference type="SMART" id="SM00256">
    <property type="entry name" value="FBOX"/>
    <property type="match status" value="1"/>
</dbReference>
<evidence type="ECO:0000256" key="1">
    <source>
        <dbReference type="SAM" id="MobiDB-lite"/>
    </source>
</evidence>
<dbReference type="Pfam" id="PF12937">
    <property type="entry name" value="F-box-like"/>
    <property type="match status" value="1"/>
</dbReference>
<dbReference type="SUPFAM" id="SSF81383">
    <property type="entry name" value="F-box domain"/>
    <property type="match status" value="1"/>
</dbReference>
<feature type="compositionally biased region" description="Low complexity" evidence="1">
    <location>
        <begin position="387"/>
        <end position="398"/>
    </location>
</feature>
<feature type="region of interest" description="Disordered" evidence="1">
    <location>
        <begin position="461"/>
        <end position="492"/>
    </location>
</feature>
<dbReference type="InterPro" id="IPR015915">
    <property type="entry name" value="Kelch-typ_b-propeller"/>
</dbReference>
<feature type="compositionally biased region" description="Basic and acidic residues" evidence="1">
    <location>
        <begin position="461"/>
        <end position="471"/>
    </location>
</feature>
<accession>A0AAW2HY41</accession>
<dbReference type="GO" id="GO:1990756">
    <property type="term" value="F:ubiquitin-like ligase-substrate adaptor activity"/>
    <property type="evidence" value="ECO:0007669"/>
    <property type="project" value="TreeGrafter"/>
</dbReference>
<feature type="compositionally biased region" description="Basic and acidic residues" evidence="1">
    <location>
        <begin position="400"/>
        <end position="415"/>
    </location>
</feature>
<dbReference type="PROSITE" id="PS50181">
    <property type="entry name" value="FBOX"/>
    <property type="match status" value="1"/>
</dbReference>
<dbReference type="PANTHER" id="PTHR46432">
    <property type="entry name" value="F-BOX ONLY PROTEIN 42"/>
    <property type="match status" value="1"/>
</dbReference>
<dbReference type="PANTHER" id="PTHR46432:SF1">
    <property type="entry name" value="F-BOX ONLY PROTEIN 42"/>
    <property type="match status" value="1"/>
</dbReference>
<organism evidence="3">
    <name type="scientific">Menopon gallinae</name>
    <name type="common">poultry shaft louse</name>
    <dbReference type="NCBI Taxonomy" id="328185"/>
    <lineage>
        <taxon>Eukaryota</taxon>
        <taxon>Metazoa</taxon>
        <taxon>Ecdysozoa</taxon>
        <taxon>Arthropoda</taxon>
        <taxon>Hexapoda</taxon>
        <taxon>Insecta</taxon>
        <taxon>Pterygota</taxon>
        <taxon>Neoptera</taxon>
        <taxon>Paraneoptera</taxon>
        <taxon>Psocodea</taxon>
        <taxon>Troctomorpha</taxon>
        <taxon>Phthiraptera</taxon>
        <taxon>Amblycera</taxon>
        <taxon>Menoponidae</taxon>
        <taxon>Menopon</taxon>
    </lineage>
</organism>
<proteinExistence type="predicted"/>
<dbReference type="Gene3D" id="2.120.10.80">
    <property type="entry name" value="Kelch-type beta propeller"/>
    <property type="match status" value="2"/>
</dbReference>
<feature type="compositionally biased region" description="Low complexity" evidence="1">
    <location>
        <begin position="473"/>
        <end position="491"/>
    </location>
</feature>
<dbReference type="GO" id="GO:0019005">
    <property type="term" value="C:SCF ubiquitin ligase complex"/>
    <property type="evidence" value="ECO:0007669"/>
    <property type="project" value="TreeGrafter"/>
</dbReference>
<dbReference type="AlphaFoldDB" id="A0AAW2HY41"/>
<reference evidence="3" key="1">
    <citation type="journal article" date="2024" name="Gigascience">
        <title>Chromosome-level genome of the poultry shaft louse Menopon gallinae provides insight into the host-switching and adaptive evolution of parasitic lice.</title>
        <authorList>
            <person name="Xu Y."/>
            <person name="Ma L."/>
            <person name="Liu S."/>
            <person name="Liang Y."/>
            <person name="Liu Q."/>
            <person name="He Z."/>
            <person name="Tian L."/>
            <person name="Duan Y."/>
            <person name="Cai W."/>
            <person name="Li H."/>
            <person name="Song F."/>
        </authorList>
    </citation>
    <scope>NUCLEOTIDE SEQUENCE</scope>
    <source>
        <strain evidence="3">Cailab_2023a</strain>
    </source>
</reference>
<dbReference type="Pfam" id="PF13415">
    <property type="entry name" value="Beta-prop_FBX42"/>
    <property type="match status" value="1"/>
</dbReference>
<evidence type="ECO:0000259" key="2">
    <source>
        <dbReference type="PROSITE" id="PS50181"/>
    </source>
</evidence>